<gene>
    <name evidence="1" type="ORF">TWF694_005119</name>
</gene>
<organism evidence="1 2">
    <name type="scientific">Orbilia ellipsospora</name>
    <dbReference type="NCBI Taxonomy" id="2528407"/>
    <lineage>
        <taxon>Eukaryota</taxon>
        <taxon>Fungi</taxon>
        <taxon>Dikarya</taxon>
        <taxon>Ascomycota</taxon>
        <taxon>Pezizomycotina</taxon>
        <taxon>Orbiliomycetes</taxon>
        <taxon>Orbiliales</taxon>
        <taxon>Orbiliaceae</taxon>
        <taxon>Orbilia</taxon>
    </lineage>
</organism>
<comment type="caution">
    <text evidence="1">The sequence shown here is derived from an EMBL/GenBank/DDBJ whole genome shotgun (WGS) entry which is preliminary data.</text>
</comment>
<reference evidence="1 2" key="1">
    <citation type="submission" date="2019-10" db="EMBL/GenBank/DDBJ databases">
        <authorList>
            <person name="Palmer J.M."/>
        </authorList>
    </citation>
    <scope>NUCLEOTIDE SEQUENCE [LARGE SCALE GENOMIC DNA]</scope>
    <source>
        <strain evidence="1 2">TWF694</strain>
    </source>
</reference>
<dbReference type="EMBL" id="JAVHJO010000016">
    <property type="protein sequence ID" value="KAK6526536.1"/>
    <property type="molecule type" value="Genomic_DNA"/>
</dbReference>
<evidence type="ECO:0000313" key="1">
    <source>
        <dbReference type="EMBL" id="KAK6526536.1"/>
    </source>
</evidence>
<keyword evidence="2" id="KW-1185">Reference proteome</keyword>
<dbReference type="Proteomes" id="UP001365542">
    <property type="component" value="Unassembled WGS sequence"/>
</dbReference>
<evidence type="ECO:0000313" key="2">
    <source>
        <dbReference type="Proteomes" id="UP001365542"/>
    </source>
</evidence>
<protein>
    <submittedName>
        <fullName evidence="1">Uncharacterized protein</fullName>
    </submittedName>
</protein>
<sequence>MSEELPIVIPPEAPPLDPNIRLNELKRMLENPNTDQRQLPNIRAVIAALEAGEKPAEIYQFGVGITVRELKVTEPSWYEGPATRFFNATTYGPQSGGMIRLQVKLPGGGGLAILPIQVLDDTGSTHLTLYPSDVQLLGYTQTMLNLVSPISLTSSQGLVGPFPFVWVDCRLLDQDSAQPIGPWFLETAIVSPMIPGVPRLSGSKLPLNSSPYGFDKKTVQKKSSKVTASYICCP</sequence>
<accession>A0AAV9WUM3</accession>
<dbReference type="AlphaFoldDB" id="A0AAV9WUM3"/>
<name>A0AAV9WUM3_9PEZI</name>
<proteinExistence type="predicted"/>